<sequence>MAAAPIIVSALLAPEDLAWADGLRRAHYPAEHNRLPAHLTLFHHLPPSALDEIRRRLMAEARTTARPAARVARLLALGRGVALGVDSPGLVAIRSRIAEALEGSLTPQDRAAWRPHITVQNKVAASEARALFQDLRSDFRPRPIGITGMALWWYRGGPWEPIAEYRFSRPGRP</sequence>
<dbReference type="RefSeq" id="WP_066961757.1">
    <property type="nucleotide sequence ID" value="NZ_CP023449.1"/>
</dbReference>
<dbReference type="AlphaFoldDB" id="A0A2A4G1S5"/>
<evidence type="ECO:0000313" key="2">
    <source>
        <dbReference type="Proteomes" id="UP000218934"/>
    </source>
</evidence>
<name>A0A2A4G1S5_9SPHN</name>
<dbReference type="OrthoDB" id="793003at2"/>
<dbReference type="Gene3D" id="3.90.1140.10">
    <property type="entry name" value="Cyclic phosphodiesterase"/>
    <property type="match status" value="1"/>
</dbReference>
<protein>
    <recommendedName>
        <fullName evidence="3">2'-5' RNA ligase family protein</fullName>
    </recommendedName>
</protein>
<evidence type="ECO:0000313" key="1">
    <source>
        <dbReference type="EMBL" id="PCE43951.1"/>
    </source>
</evidence>
<dbReference type="Proteomes" id="UP000218934">
    <property type="component" value="Unassembled WGS sequence"/>
</dbReference>
<accession>A0A2A4G1S5</accession>
<organism evidence="1 2">
    <name type="scientific">Rhizorhabdus dicambivorans</name>
    <dbReference type="NCBI Taxonomy" id="1850238"/>
    <lineage>
        <taxon>Bacteria</taxon>
        <taxon>Pseudomonadati</taxon>
        <taxon>Pseudomonadota</taxon>
        <taxon>Alphaproteobacteria</taxon>
        <taxon>Sphingomonadales</taxon>
        <taxon>Sphingomonadaceae</taxon>
        <taxon>Rhizorhabdus</taxon>
    </lineage>
</organism>
<dbReference type="InterPro" id="IPR009097">
    <property type="entry name" value="Cyclic_Pdiesterase"/>
</dbReference>
<dbReference type="Pfam" id="PF13563">
    <property type="entry name" value="2_5_RNA_ligase2"/>
    <property type="match status" value="1"/>
</dbReference>
<comment type="caution">
    <text evidence="1">The sequence shown here is derived from an EMBL/GenBank/DDBJ whole genome shotgun (WGS) entry which is preliminary data.</text>
</comment>
<keyword evidence="2" id="KW-1185">Reference proteome</keyword>
<dbReference type="SUPFAM" id="SSF55144">
    <property type="entry name" value="LigT-like"/>
    <property type="match status" value="1"/>
</dbReference>
<dbReference type="KEGG" id="rdi:CMV14_20895"/>
<reference evidence="1 2" key="1">
    <citation type="submission" date="2017-09" db="EMBL/GenBank/DDBJ databases">
        <title>The Catabolism of 3,6-Dichlorosalicylic acid is Initiated by the Cytochrome P450 Monooxygenase DsmABC in Rhizorhabdus dicambivorans Ndbn-20.</title>
        <authorList>
            <person name="Na L."/>
        </authorList>
    </citation>
    <scope>NUCLEOTIDE SEQUENCE [LARGE SCALE GENOMIC DNA]</scope>
    <source>
        <strain evidence="1 2">Ndbn-20m</strain>
    </source>
</reference>
<evidence type="ECO:0008006" key="3">
    <source>
        <dbReference type="Google" id="ProtNLM"/>
    </source>
</evidence>
<dbReference type="EMBL" id="NWUF01000002">
    <property type="protein sequence ID" value="PCE43951.1"/>
    <property type="molecule type" value="Genomic_DNA"/>
</dbReference>
<proteinExistence type="predicted"/>
<gene>
    <name evidence="1" type="ORF">COO09_03255</name>
</gene>